<evidence type="ECO:0000256" key="1">
    <source>
        <dbReference type="ARBA" id="ARBA00023295"/>
    </source>
</evidence>
<dbReference type="Gene3D" id="2.60.40.10">
    <property type="entry name" value="Immunoglobulins"/>
    <property type="match status" value="1"/>
</dbReference>
<dbReference type="EMBL" id="LWGR01000013">
    <property type="protein sequence ID" value="KZM70913.1"/>
    <property type="molecule type" value="Genomic_DNA"/>
</dbReference>
<feature type="domain" description="Fibronectin type-III" evidence="4">
    <location>
        <begin position="143"/>
        <end position="243"/>
    </location>
</feature>
<organism evidence="5 6">
    <name type="scientific">Nocardia terpenica</name>
    <dbReference type="NCBI Taxonomy" id="455432"/>
    <lineage>
        <taxon>Bacteria</taxon>
        <taxon>Bacillati</taxon>
        <taxon>Actinomycetota</taxon>
        <taxon>Actinomycetes</taxon>
        <taxon>Mycobacteriales</taxon>
        <taxon>Nocardiaceae</taxon>
        <taxon>Nocardia</taxon>
    </lineage>
</organism>
<keyword evidence="2" id="KW-0624">Polysaccharide degradation</keyword>
<dbReference type="Proteomes" id="UP000076512">
    <property type="component" value="Unassembled WGS sequence"/>
</dbReference>
<dbReference type="PROSITE" id="PS50853">
    <property type="entry name" value="FN3"/>
    <property type="match status" value="1"/>
</dbReference>
<evidence type="ECO:0000313" key="6">
    <source>
        <dbReference type="Proteomes" id="UP000076512"/>
    </source>
</evidence>
<gene>
    <name evidence="5" type="ORF">AWN90_41035</name>
</gene>
<dbReference type="InterPro" id="IPR003961">
    <property type="entry name" value="FN3_dom"/>
</dbReference>
<proteinExistence type="predicted"/>
<dbReference type="SUPFAM" id="SSF49265">
    <property type="entry name" value="Fibronectin type III"/>
    <property type="match status" value="1"/>
</dbReference>
<evidence type="ECO:0000256" key="2">
    <source>
        <dbReference type="ARBA" id="ARBA00023326"/>
    </source>
</evidence>
<dbReference type="InterPro" id="IPR013783">
    <property type="entry name" value="Ig-like_fold"/>
</dbReference>
<protein>
    <recommendedName>
        <fullName evidence="4">Fibronectin type-III domain-containing protein</fullName>
    </recommendedName>
</protein>
<dbReference type="InterPro" id="IPR036116">
    <property type="entry name" value="FN3_sf"/>
</dbReference>
<feature type="region of interest" description="Disordered" evidence="3">
    <location>
        <begin position="223"/>
        <end position="243"/>
    </location>
</feature>
<accession>A0A164K0X4</accession>
<sequence length="243" mass="25571">MDTMVWQSRQAQRTDVTVDQEECLIQCAESTVLVDYLHENLPLKGMPANGTPGYRVVKPKVPQVLYRQVLALGVDGSSGDNEYFATLYARALMIKPEKVDWSAKQETLTSLTFDSYPCPYSGFSVARFREGPAWRASGGTTGAPGTPVATAGSNATVTLEFTPPHAGAGPFTYTVNKLTGPTPTITAVPANLVTVTSSSGASVVLTVTGQTVGETDAYSVQATGANGSQSVPSTQSNPVTIKS</sequence>
<comment type="caution">
    <text evidence="5">The sequence shown here is derived from an EMBL/GenBank/DDBJ whole genome shotgun (WGS) entry which is preliminary data.</text>
</comment>
<dbReference type="GO" id="GO:0016798">
    <property type="term" value="F:hydrolase activity, acting on glycosyl bonds"/>
    <property type="evidence" value="ECO:0007669"/>
    <property type="project" value="UniProtKB-KW"/>
</dbReference>
<evidence type="ECO:0000256" key="3">
    <source>
        <dbReference type="SAM" id="MobiDB-lite"/>
    </source>
</evidence>
<name>A0A164K0X4_9NOCA</name>
<keyword evidence="1" id="KW-0378">Hydrolase</keyword>
<dbReference type="AlphaFoldDB" id="A0A164K0X4"/>
<dbReference type="GO" id="GO:0000272">
    <property type="term" value="P:polysaccharide catabolic process"/>
    <property type="evidence" value="ECO:0007669"/>
    <property type="project" value="UniProtKB-KW"/>
</dbReference>
<evidence type="ECO:0000313" key="5">
    <source>
        <dbReference type="EMBL" id="KZM70913.1"/>
    </source>
</evidence>
<evidence type="ECO:0000259" key="4">
    <source>
        <dbReference type="PROSITE" id="PS50853"/>
    </source>
</evidence>
<dbReference type="STRING" id="455432.AWN90_41035"/>
<keyword evidence="6" id="KW-1185">Reference proteome</keyword>
<keyword evidence="2" id="KW-0119">Carbohydrate metabolism</keyword>
<reference evidence="5 6" key="1">
    <citation type="submission" date="2016-04" db="EMBL/GenBank/DDBJ databases">
        <authorList>
            <person name="Evans L.H."/>
            <person name="Alamgir A."/>
            <person name="Owens N."/>
            <person name="Weber N.D."/>
            <person name="Virtaneva K."/>
            <person name="Barbian K."/>
            <person name="Babar A."/>
            <person name="Rosenke K."/>
        </authorList>
    </citation>
    <scope>NUCLEOTIDE SEQUENCE [LARGE SCALE GENOMIC DNA]</scope>
    <source>
        <strain evidence="5 6">IFM 0406</strain>
    </source>
</reference>
<keyword evidence="1" id="KW-0326">Glycosidase</keyword>